<dbReference type="InterPro" id="IPR003646">
    <property type="entry name" value="SH3-like_bac-type"/>
</dbReference>
<dbReference type="SMART" id="SM00287">
    <property type="entry name" value="SH3b"/>
    <property type="match status" value="1"/>
</dbReference>
<gene>
    <name evidence="4" type="ORF">PN457_11330</name>
</gene>
<evidence type="ECO:0000313" key="5">
    <source>
        <dbReference type="Proteomes" id="UP001212499"/>
    </source>
</evidence>
<evidence type="ECO:0000256" key="1">
    <source>
        <dbReference type="SAM" id="MobiDB-lite"/>
    </source>
</evidence>
<dbReference type="Pfam" id="PF08239">
    <property type="entry name" value="SH3_3"/>
    <property type="match status" value="1"/>
</dbReference>
<dbReference type="EMBL" id="JAQMUH010000128">
    <property type="protein sequence ID" value="MDB9540245.1"/>
    <property type="molecule type" value="Genomic_DNA"/>
</dbReference>
<keyword evidence="2" id="KW-0812">Transmembrane</keyword>
<sequence>MLSSLLKFILGVFLAIAILIGSGVTVAFYFINRNLISPPKPIFANDRTSLPQEAPQTTEVNIISTPEPTPPETPPETPTETLPPGAYRGRVTWTEGLSVRAEPTLDAPRVAGVGVNEELIILEESQDKRWQKIRTQSQQEGWVRIGNTERID</sequence>
<accession>A0ABT5AV77</accession>
<evidence type="ECO:0000256" key="2">
    <source>
        <dbReference type="SAM" id="Phobius"/>
    </source>
</evidence>
<keyword evidence="2" id="KW-0472">Membrane</keyword>
<evidence type="ECO:0000313" key="4">
    <source>
        <dbReference type="EMBL" id="MDB9540245.1"/>
    </source>
</evidence>
<feature type="compositionally biased region" description="Pro residues" evidence="1">
    <location>
        <begin position="67"/>
        <end position="77"/>
    </location>
</feature>
<evidence type="ECO:0000259" key="3">
    <source>
        <dbReference type="SMART" id="SM00287"/>
    </source>
</evidence>
<reference evidence="4 5" key="1">
    <citation type="submission" date="2023-01" db="EMBL/GenBank/DDBJ databases">
        <title>Genomes from the Australian National Cyanobacteria Reference Collection.</title>
        <authorList>
            <person name="Willis A."/>
            <person name="Lee E.M.F."/>
        </authorList>
    </citation>
    <scope>NUCLEOTIDE SEQUENCE [LARGE SCALE GENOMIC DNA]</scope>
    <source>
        <strain evidence="4 5">CS-1033</strain>
    </source>
</reference>
<name>A0ABT5AV77_9CYAN</name>
<keyword evidence="5" id="KW-1185">Reference proteome</keyword>
<dbReference type="Proteomes" id="UP001212499">
    <property type="component" value="Unassembled WGS sequence"/>
</dbReference>
<organism evidence="4 5">
    <name type="scientific">Anabaenopsis arnoldii</name>
    <dbReference type="NCBI Taxonomy" id="2152938"/>
    <lineage>
        <taxon>Bacteria</taxon>
        <taxon>Bacillati</taxon>
        <taxon>Cyanobacteriota</taxon>
        <taxon>Cyanophyceae</taxon>
        <taxon>Nostocales</taxon>
        <taxon>Nodulariaceae</taxon>
        <taxon>Anabaenopsis</taxon>
    </lineage>
</organism>
<feature type="transmembrane region" description="Helical" evidence="2">
    <location>
        <begin position="6"/>
        <end position="31"/>
    </location>
</feature>
<comment type="caution">
    <text evidence="4">The sequence shown here is derived from an EMBL/GenBank/DDBJ whole genome shotgun (WGS) entry which is preliminary data.</text>
</comment>
<proteinExistence type="predicted"/>
<protein>
    <submittedName>
        <fullName evidence="4">SH3 domain-containing protein</fullName>
    </submittedName>
</protein>
<feature type="domain" description="SH3b" evidence="3">
    <location>
        <begin position="87"/>
        <end position="149"/>
    </location>
</feature>
<keyword evidence="2" id="KW-1133">Transmembrane helix</keyword>
<feature type="region of interest" description="Disordered" evidence="1">
    <location>
        <begin position="58"/>
        <end position="87"/>
    </location>
</feature>
<dbReference type="Gene3D" id="2.30.30.40">
    <property type="entry name" value="SH3 Domains"/>
    <property type="match status" value="1"/>
</dbReference>